<dbReference type="AlphaFoldDB" id="A0A7C8MDN1"/>
<dbReference type="OrthoDB" id="3801236at2759"/>
<dbReference type="Proteomes" id="UP000481861">
    <property type="component" value="Unassembled WGS sequence"/>
</dbReference>
<organism evidence="1 2">
    <name type="scientific">Massariosphaeria phaeospora</name>
    <dbReference type="NCBI Taxonomy" id="100035"/>
    <lineage>
        <taxon>Eukaryota</taxon>
        <taxon>Fungi</taxon>
        <taxon>Dikarya</taxon>
        <taxon>Ascomycota</taxon>
        <taxon>Pezizomycotina</taxon>
        <taxon>Dothideomycetes</taxon>
        <taxon>Pleosporomycetidae</taxon>
        <taxon>Pleosporales</taxon>
        <taxon>Pleosporales incertae sedis</taxon>
        <taxon>Massariosphaeria</taxon>
    </lineage>
</organism>
<keyword evidence="2" id="KW-1185">Reference proteome</keyword>
<protein>
    <submittedName>
        <fullName evidence="1">Uncharacterized protein</fullName>
    </submittedName>
</protein>
<name>A0A7C8MDN1_9PLEO</name>
<reference evidence="1 2" key="1">
    <citation type="submission" date="2020-01" db="EMBL/GenBank/DDBJ databases">
        <authorList>
            <consortium name="DOE Joint Genome Institute"/>
            <person name="Haridas S."/>
            <person name="Albert R."/>
            <person name="Binder M."/>
            <person name="Bloem J."/>
            <person name="Labutti K."/>
            <person name="Salamov A."/>
            <person name="Andreopoulos B."/>
            <person name="Baker S.E."/>
            <person name="Barry K."/>
            <person name="Bills G."/>
            <person name="Bluhm B.H."/>
            <person name="Cannon C."/>
            <person name="Castanera R."/>
            <person name="Culley D.E."/>
            <person name="Daum C."/>
            <person name="Ezra D."/>
            <person name="Gonzalez J.B."/>
            <person name="Henrissat B."/>
            <person name="Kuo A."/>
            <person name="Liang C."/>
            <person name="Lipzen A."/>
            <person name="Lutzoni F."/>
            <person name="Magnuson J."/>
            <person name="Mondo S."/>
            <person name="Nolan M."/>
            <person name="Ohm R."/>
            <person name="Pangilinan J."/>
            <person name="Park H.-J.H."/>
            <person name="Ramirez L."/>
            <person name="Alfaro M."/>
            <person name="Sun H."/>
            <person name="Tritt A."/>
            <person name="Yoshinaga Y."/>
            <person name="Zwiers L.-H.L."/>
            <person name="Turgeon B.G."/>
            <person name="Goodwin S.B."/>
            <person name="Spatafora J.W."/>
            <person name="Crous P.W."/>
            <person name="Grigoriev I.V."/>
        </authorList>
    </citation>
    <scope>NUCLEOTIDE SEQUENCE [LARGE SCALE GENOMIC DNA]</scope>
    <source>
        <strain evidence="1 2">CBS 611.86</strain>
    </source>
</reference>
<sequence length="270" mass="30565">MATSVFLPGHVSLHPFLVTNHLHVAPNSTRWVTSHTPLAAKFHVMEGVVCNRTFKGSFPIKIRSPCAVDLYPDGPWSPQFAAGWEKLPDELKLRVLGFNLTFKEPINGKSRKGWDTFLHFMTMTPDIANLSQEVFCKTNTFQIYCRDGNDNSLRSKRPDILALYPKLSVNSIIRRVQLHMNIDSSDVEALRKFTRGDYGIGNLEWITIIVDMKPRECPWYLIGLSGREWVEEVLKEVIHISCAGEVRLEPALGPRLEAALKSKISFSKSS</sequence>
<proteinExistence type="predicted"/>
<dbReference type="EMBL" id="JAADJZ010000004">
    <property type="protein sequence ID" value="KAF2875696.1"/>
    <property type="molecule type" value="Genomic_DNA"/>
</dbReference>
<evidence type="ECO:0000313" key="2">
    <source>
        <dbReference type="Proteomes" id="UP000481861"/>
    </source>
</evidence>
<comment type="caution">
    <text evidence="1">The sequence shown here is derived from an EMBL/GenBank/DDBJ whole genome shotgun (WGS) entry which is preliminary data.</text>
</comment>
<accession>A0A7C8MDN1</accession>
<gene>
    <name evidence="1" type="ORF">BDV95DRAFT_603105</name>
</gene>
<evidence type="ECO:0000313" key="1">
    <source>
        <dbReference type="EMBL" id="KAF2875696.1"/>
    </source>
</evidence>